<reference evidence="1 2" key="1">
    <citation type="submission" date="2020-04" db="EMBL/GenBank/DDBJ databases">
        <title>Molecular characterization of pseudomonads from Agaricus bisporus reveal novel blotch 2 pathogens in Western Europe.</title>
        <authorList>
            <person name="Taparia T."/>
            <person name="Krijger M."/>
            <person name="Haynes E."/>
            <person name="Elpinstone J.G."/>
            <person name="Noble R."/>
            <person name="Van Der Wolf J."/>
        </authorList>
    </citation>
    <scope>NUCLEOTIDE SEQUENCE [LARGE SCALE GENOMIC DNA]</scope>
    <source>
        <strain evidence="1 2">F1001</strain>
    </source>
</reference>
<organism evidence="1 2">
    <name type="scientific">Pseudomonas gingeri</name>
    <dbReference type="NCBI Taxonomy" id="117681"/>
    <lineage>
        <taxon>Bacteria</taxon>
        <taxon>Pseudomonadati</taxon>
        <taxon>Pseudomonadota</taxon>
        <taxon>Gammaproteobacteria</taxon>
        <taxon>Pseudomonadales</taxon>
        <taxon>Pseudomonadaceae</taxon>
        <taxon>Pseudomonas</taxon>
    </lineage>
</organism>
<dbReference type="Proteomes" id="UP000582981">
    <property type="component" value="Unassembled WGS sequence"/>
</dbReference>
<gene>
    <name evidence="1" type="ORF">HX829_05055</name>
</gene>
<comment type="caution">
    <text evidence="1">The sequence shown here is derived from an EMBL/GenBank/DDBJ whole genome shotgun (WGS) entry which is preliminary data.</text>
</comment>
<evidence type="ECO:0000313" key="2">
    <source>
        <dbReference type="Proteomes" id="UP000582981"/>
    </source>
</evidence>
<protein>
    <submittedName>
        <fullName evidence="1">Uncharacterized protein</fullName>
    </submittedName>
</protein>
<sequence length="90" mass="9863">MGVAFGVFEPADGYAGIQSECRTNHRDQSALKLSVQTRTGEAIPCVGVGILDYTEDLMSPCIEVNILGVPHTVYGELFPEHVAEHERQFN</sequence>
<evidence type="ECO:0000313" key="1">
    <source>
        <dbReference type="EMBL" id="NWB45854.1"/>
    </source>
</evidence>
<dbReference type="AlphaFoldDB" id="A0A7Y8BJE0"/>
<proteinExistence type="predicted"/>
<dbReference type="EMBL" id="JACAPU010000006">
    <property type="protein sequence ID" value="NWB45854.1"/>
    <property type="molecule type" value="Genomic_DNA"/>
</dbReference>
<accession>A0A7Y8BJE0</accession>
<name>A0A7Y8BJE0_9PSED</name>